<evidence type="ECO:0000256" key="6">
    <source>
        <dbReference type="ARBA" id="ARBA00023136"/>
    </source>
</evidence>
<dbReference type="InterPro" id="IPR005829">
    <property type="entry name" value="Sugar_transporter_CS"/>
</dbReference>
<evidence type="ECO:0000313" key="10">
    <source>
        <dbReference type="Proteomes" id="UP000799118"/>
    </source>
</evidence>
<keyword evidence="3" id="KW-0813">Transport</keyword>
<comment type="subcellular location">
    <subcellularLocation>
        <location evidence="1">Membrane</location>
        <topology evidence="1">Multi-pass membrane protein</topology>
    </subcellularLocation>
</comment>
<feature type="transmembrane region" description="Helical" evidence="7">
    <location>
        <begin position="189"/>
        <end position="208"/>
    </location>
</feature>
<dbReference type="GO" id="GO:0005351">
    <property type="term" value="F:carbohydrate:proton symporter activity"/>
    <property type="evidence" value="ECO:0007669"/>
    <property type="project" value="TreeGrafter"/>
</dbReference>
<evidence type="ECO:0000256" key="3">
    <source>
        <dbReference type="ARBA" id="ARBA00022448"/>
    </source>
</evidence>
<evidence type="ECO:0000256" key="4">
    <source>
        <dbReference type="ARBA" id="ARBA00022692"/>
    </source>
</evidence>
<evidence type="ECO:0000256" key="5">
    <source>
        <dbReference type="ARBA" id="ARBA00022989"/>
    </source>
</evidence>
<dbReference type="PROSITE" id="PS50850">
    <property type="entry name" value="MFS"/>
    <property type="match status" value="1"/>
</dbReference>
<keyword evidence="10" id="KW-1185">Reference proteome</keyword>
<dbReference type="SUPFAM" id="SSF103473">
    <property type="entry name" value="MFS general substrate transporter"/>
    <property type="match status" value="1"/>
</dbReference>
<keyword evidence="6 7" id="KW-0472">Membrane</keyword>
<feature type="transmembrane region" description="Helical" evidence="7">
    <location>
        <begin position="97"/>
        <end position="115"/>
    </location>
</feature>
<dbReference type="AlphaFoldDB" id="A0A6A4H326"/>
<feature type="transmembrane region" description="Helical" evidence="7">
    <location>
        <begin position="368"/>
        <end position="394"/>
    </location>
</feature>
<dbReference type="InterPro" id="IPR020846">
    <property type="entry name" value="MFS_dom"/>
</dbReference>
<dbReference type="Gene3D" id="1.20.1250.20">
    <property type="entry name" value="MFS general substrate transporter like domains"/>
    <property type="match status" value="1"/>
</dbReference>
<organism evidence="9 10">
    <name type="scientific">Gymnopus androsaceus JB14</name>
    <dbReference type="NCBI Taxonomy" id="1447944"/>
    <lineage>
        <taxon>Eukaryota</taxon>
        <taxon>Fungi</taxon>
        <taxon>Dikarya</taxon>
        <taxon>Basidiomycota</taxon>
        <taxon>Agaricomycotina</taxon>
        <taxon>Agaricomycetes</taxon>
        <taxon>Agaricomycetidae</taxon>
        <taxon>Agaricales</taxon>
        <taxon>Marasmiineae</taxon>
        <taxon>Omphalotaceae</taxon>
        <taxon>Gymnopus</taxon>
    </lineage>
</organism>
<comment type="similarity">
    <text evidence="2">Belongs to the major facilitator superfamily. Sugar transporter (TC 2.A.1.1) family.</text>
</comment>
<reference evidence="9" key="1">
    <citation type="journal article" date="2019" name="Environ. Microbiol.">
        <title>Fungal ecological strategies reflected in gene transcription - a case study of two litter decomposers.</title>
        <authorList>
            <person name="Barbi F."/>
            <person name="Kohler A."/>
            <person name="Barry K."/>
            <person name="Baskaran P."/>
            <person name="Daum C."/>
            <person name="Fauchery L."/>
            <person name="Ihrmark K."/>
            <person name="Kuo A."/>
            <person name="LaButti K."/>
            <person name="Lipzen A."/>
            <person name="Morin E."/>
            <person name="Grigoriev I.V."/>
            <person name="Henrissat B."/>
            <person name="Lindahl B."/>
            <person name="Martin F."/>
        </authorList>
    </citation>
    <scope>NUCLEOTIDE SEQUENCE</scope>
    <source>
        <strain evidence="9">JB14</strain>
    </source>
</reference>
<dbReference type="Proteomes" id="UP000799118">
    <property type="component" value="Unassembled WGS sequence"/>
</dbReference>
<name>A0A6A4H326_9AGAR</name>
<feature type="transmembrane region" description="Helical" evidence="7">
    <location>
        <begin position="156"/>
        <end position="177"/>
    </location>
</feature>
<dbReference type="GO" id="GO:0016020">
    <property type="term" value="C:membrane"/>
    <property type="evidence" value="ECO:0007669"/>
    <property type="project" value="UniProtKB-SubCell"/>
</dbReference>
<evidence type="ECO:0000256" key="2">
    <source>
        <dbReference type="ARBA" id="ARBA00010992"/>
    </source>
</evidence>
<feature type="domain" description="Major facilitator superfamily (MFS) profile" evidence="8">
    <location>
        <begin position="29"/>
        <end position="458"/>
    </location>
</feature>
<dbReference type="InterPro" id="IPR050360">
    <property type="entry name" value="MFS_Sugar_Transporters"/>
</dbReference>
<sequence>MADNLMVNWQNNTHRQWWRDPGLRRNVFSVMLLYFSNFAIGYDGAMMNGLQALPTWNKTFNNPSGSRLGLIVASIFFGQVGSAPIIYLLVNRLGRKTNIAIGSLVSIAGGLIGTFSQNQAMFIASRVIVGAAWRLPMIGAVCLINELIHPRLRGISAALLMATFAIGGLVATWLAFFCLRWNSDWQWRFPVLFQCMAPILLLVALLFTPESPRWLVHQGRHEEALSILAKYHANGDSQDELVQQEYKEIVKYVQSEKDAQDVHWRSLVEMTLAISGSTILGSGIARNYFTIILKSVGIKDPTHITATNGGISIWYTICTCAGAMLVDKAGRRSMYLMSTIGMLVSLCIITGLSAAFTMDHGTQPAVAISIIVLFFIFMGIHQAGWATLYTLYPVEILPFSIRTKGLVWANIADGLSLMFTTFADPVALKAIQWKYYLIFIGLEVVFIGLVWWLFLETKGCTIEQAALIFGPEDTISIQGNKRDQEVSPSLEKEFFAVEET</sequence>
<feature type="transmembrane region" description="Helical" evidence="7">
    <location>
        <begin position="27"/>
        <end position="48"/>
    </location>
</feature>
<dbReference type="FunFam" id="1.20.1250.20:FF:000134">
    <property type="entry name" value="MFS sugar transporter protein"/>
    <property type="match status" value="1"/>
</dbReference>
<keyword evidence="5 7" id="KW-1133">Transmembrane helix</keyword>
<feature type="transmembrane region" description="Helical" evidence="7">
    <location>
        <begin position="435"/>
        <end position="455"/>
    </location>
</feature>
<dbReference type="EMBL" id="ML769613">
    <property type="protein sequence ID" value="KAE9391774.1"/>
    <property type="molecule type" value="Genomic_DNA"/>
</dbReference>
<evidence type="ECO:0000256" key="1">
    <source>
        <dbReference type="ARBA" id="ARBA00004141"/>
    </source>
</evidence>
<dbReference type="OrthoDB" id="6133115at2759"/>
<feature type="transmembrane region" description="Helical" evidence="7">
    <location>
        <begin position="406"/>
        <end position="423"/>
    </location>
</feature>
<feature type="transmembrane region" description="Helical" evidence="7">
    <location>
        <begin position="68"/>
        <end position="90"/>
    </location>
</feature>
<protein>
    <submittedName>
        <fullName evidence="9">General substrate transporter</fullName>
    </submittedName>
</protein>
<dbReference type="PROSITE" id="PS00216">
    <property type="entry name" value="SUGAR_TRANSPORT_1"/>
    <property type="match status" value="1"/>
</dbReference>
<dbReference type="InterPro" id="IPR005828">
    <property type="entry name" value="MFS_sugar_transport-like"/>
</dbReference>
<evidence type="ECO:0000256" key="7">
    <source>
        <dbReference type="SAM" id="Phobius"/>
    </source>
</evidence>
<feature type="transmembrane region" description="Helical" evidence="7">
    <location>
        <begin position="334"/>
        <end position="356"/>
    </location>
</feature>
<evidence type="ECO:0000259" key="8">
    <source>
        <dbReference type="PROSITE" id="PS50850"/>
    </source>
</evidence>
<keyword evidence="4 7" id="KW-0812">Transmembrane</keyword>
<dbReference type="PANTHER" id="PTHR48022:SF52">
    <property type="entry name" value="SUGAR TRANSPORTER, PUTATIVE-RELATED"/>
    <property type="match status" value="1"/>
</dbReference>
<proteinExistence type="inferred from homology"/>
<dbReference type="Pfam" id="PF00083">
    <property type="entry name" value="Sugar_tr"/>
    <property type="match status" value="1"/>
</dbReference>
<feature type="transmembrane region" description="Helical" evidence="7">
    <location>
        <begin position="121"/>
        <end position="144"/>
    </location>
</feature>
<evidence type="ECO:0000313" key="9">
    <source>
        <dbReference type="EMBL" id="KAE9391774.1"/>
    </source>
</evidence>
<dbReference type="InterPro" id="IPR036259">
    <property type="entry name" value="MFS_trans_sf"/>
</dbReference>
<dbReference type="PANTHER" id="PTHR48022">
    <property type="entry name" value="PLASTIDIC GLUCOSE TRANSPORTER 4"/>
    <property type="match status" value="1"/>
</dbReference>
<accession>A0A6A4H326</accession>
<gene>
    <name evidence="9" type="ORF">BT96DRAFT_925088</name>
</gene>